<evidence type="ECO:0000256" key="4">
    <source>
        <dbReference type="ARBA" id="ARBA00011738"/>
    </source>
</evidence>
<dbReference type="InterPro" id="IPR033911">
    <property type="entry name" value="MetRS_core"/>
</dbReference>
<dbReference type="InterPro" id="IPR002547">
    <property type="entry name" value="tRNA-bd_dom"/>
</dbReference>
<comment type="subunit">
    <text evidence="4 14">Homodimer.</text>
</comment>
<dbReference type="OrthoDB" id="9810191at2"/>
<comment type="caution">
    <text evidence="17">The sequence shown here is derived from an EMBL/GenBank/DDBJ whole genome shotgun (WGS) entry which is preliminary data.</text>
</comment>
<keyword evidence="8 14" id="KW-0547">Nucleotide-binding</keyword>
<dbReference type="InterPro" id="IPR012340">
    <property type="entry name" value="NA-bd_OB-fold"/>
</dbReference>
<keyword evidence="14" id="KW-0479">Metal-binding</keyword>
<dbReference type="InterPro" id="IPR041872">
    <property type="entry name" value="Anticodon_Met"/>
</dbReference>
<dbReference type="RefSeq" id="WP_104763202.1">
    <property type="nucleotide sequence ID" value="NZ_FZPM01000015.1"/>
</dbReference>
<dbReference type="Gene3D" id="2.40.50.140">
    <property type="entry name" value="Nucleic acid-binding proteins"/>
    <property type="match status" value="1"/>
</dbReference>
<dbReference type="Pfam" id="PF01588">
    <property type="entry name" value="tRNA_bind"/>
    <property type="match status" value="1"/>
</dbReference>
<keyword evidence="9 14" id="KW-0067">ATP-binding</keyword>
<dbReference type="Gene3D" id="1.10.730.10">
    <property type="entry name" value="Isoleucyl-tRNA Synthetase, Domain 1"/>
    <property type="match status" value="1"/>
</dbReference>
<comment type="cofactor">
    <cofactor evidence="14">
        <name>Zn(2+)</name>
        <dbReference type="ChEBI" id="CHEBI:29105"/>
    </cofactor>
    <text evidence="14">Binds 1 zinc ion per subunit.</text>
</comment>
<dbReference type="AlphaFoldDB" id="A0A3D8J0Z8"/>
<organism evidence="17 18">
    <name type="scientific">Helicobacter aurati</name>
    <dbReference type="NCBI Taxonomy" id="137778"/>
    <lineage>
        <taxon>Bacteria</taxon>
        <taxon>Pseudomonadati</taxon>
        <taxon>Campylobacterota</taxon>
        <taxon>Epsilonproteobacteria</taxon>
        <taxon>Campylobacterales</taxon>
        <taxon>Helicobacteraceae</taxon>
        <taxon>Helicobacter</taxon>
    </lineage>
</organism>
<protein>
    <recommendedName>
        <fullName evidence="14">Methionine--tRNA ligase</fullName>
        <ecNumber evidence="14">6.1.1.10</ecNumber>
    </recommendedName>
    <alternativeName>
        <fullName evidence="14">Methionyl-tRNA synthetase</fullName>
        <shortName evidence="14">MetRS</shortName>
    </alternativeName>
</protein>
<dbReference type="PANTHER" id="PTHR43326:SF1">
    <property type="entry name" value="METHIONINE--TRNA LIGASE, MITOCHONDRIAL"/>
    <property type="match status" value="1"/>
</dbReference>
<feature type="binding site" evidence="14">
    <location>
        <position position="128"/>
    </location>
    <ligand>
        <name>Zn(2+)</name>
        <dbReference type="ChEBI" id="CHEBI:29105"/>
    </ligand>
</feature>
<dbReference type="GO" id="GO:0006431">
    <property type="term" value="P:methionyl-tRNA aminoacylation"/>
    <property type="evidence" value="ECO:0007669"/>
    <property type="project" value="UniProtKB-UniRule"/>
</dbReference>
<dbReference type="SUPFAM" id="SSF52374">
    <property type="entry name" value="Nucleotidylyl transferase"/>
    <property type="match status" value="1"/>
</dbReference>
<feature type="short sequence motif" description="'KMSKS' region" evidence="14">
    <location>
        <begin position="314"/>
        <end position="318"/>
    </location>
</feature>
<dbReference type="GO" id="GO:0046872">
    <property type="term" value="F:metal ion binding"/>
    <property type="evidence" value="ECO:0007669"/>
    <property type="project" value="UniProtKB-KW"/>
</dbReference>
<dbReference type="Proteomes" id="UP000256424">
    <property type="component" value="Unassembled WGS sequence"/>
</dbReference>
<reference evidence="17 18" key="1">
    <citation type="submission" date="2018-04" db="EMBL/GenBank/DDBJ databases">
        <title>Novel Campyloabacter and Helicobacter Species and Strains.</title>
        <authorList>
            <person name="Mannion A.J."/>
            <person name="Shen Z."/>
            <person name="Fox J.G."/>
        </authorList>
    </citation>
    <scope>NUCLEOTIDE SEQUENCE [LARGE SCALE GENOMIC DNA]</scope>
    <source>
        <strain evidence="17 18">MIT 97-5075</strain>
    </source>
</reference>
<proteinExistence type="inferred from homology"/>
<dbReference type="InterPro" id="IPR015413">
    <property type="entry name" value="Methionyl/Leucyl_tRNA_Synth"/>
</dbReference>
<name>A0A3D8J0Z8_9HELI</name>
<sequence>MKRLLTTPIYYVNDIPHIGHAYTTIIADVLKKYWSLRGDEVFLLTGTDEHGQKIEEAAQKKDISTIDYVDSISRQFRNTWDCFEIDYDKFMRTTFMEHKISVQKAFEIMFDRGDIYKGEYEGRYCVSCESFFTQTQVLDEIYCPDCGKQTQLVKEESYFFALSKYQQRLLTWYRDNPQCILPLHKKNEVIVFVEQGLQDLSITRTSFEWGIQIPEKFHDKKHIIYVWLDALMNYISALGYGLTQPKTREILDGYKEQNPCLDSQMQYFEHATHIVGKDILRFHAVYWPAFLMSLNITLPRHIFVHGWWTINGVKMSKSLGNVVNPLEIQQAYPMDIFRYFLLKEVPFGQDGDFSQTALINRNNGELSNDLGNLLNRLQGMSEKYFASSLQESFCLESYQESRKKINAITTQCHTYMENMQLHKYLESVWELLYLGNEMITKIAPWELIKANKHKECKEFLNLIANILAKAGLLLYPIMPHACQKIAHCLGFSIDSKSFALLITQHGYLHNFVLTKVDALFPKIESKKIESSNSQNSDEKSDLAPPPQTQASQEFSNRISLADFHKIDIRIGTVVEASNLPKSRKLLKLKVDIGETRPRQIIAGIAEFYQSDSLIGRQVCILANLEHAKFMSEVSEGMLLAVKDKEGLSILGIEQERKNGSKIS</sequence>
<dbReference type="PANTHER" id="PTHR43326">
    <property type="entry name" value="METHIONYL-TRNA SYNTHETASE"/>
    <property type="match status" value="1"/>
</dbReference>
<evidence type="ECO:0000256" key="13">
    <source>
        <dbReference type="ARBA" id="ARBA00047364"/>
    </source>
</evidence>
<feature type="binding site" evidence="14">
    <location>
        <position position="125"/>
    </location>
    <ligand>
        <name>Zn(2+)</name>
        <dbReference type="ChEBI" id="CHEBI:29105"/>
    </ligand>
</feature>
<dbReference type="CDD" id="cd02800">
    <property type="entry name" value="tRNA_bind_EcMetRS_like"/>
    <property type="match status" value="1"/>
</dbReference>
<dbReference type="Pfam" id="PF19303">
    <property type="entry name" value="Anticodon_3"/>
    <property type="match status" value="1"/>
</dbReference>
<evidence type="ECO:0000256" key="3">
    <source>
        <dbReference type="ARBA" id="ARBA00006590"/>
    </source>
</evidence>
<feature type="short sequence motif" description="'HIGH' region" evidence="14">
    <location>
        <begin position="10"/>
        <end position="20"/>
    </location>
</feature>
<evidence type="ECO:0000256" key="11">
    <source>
        <dbReference type="ARBA" id="ARBA00022917"/>
    </source>
</evidence>
<dbReference type="FunFam" id="2.170.220.10:FF:000002">
    <property type="entry name" value="Methionine--tRNA ligase"/>
    <property type="match status" value="1"/>
</dbReference>
<comment type="similarity">
    <text evidence="3 14">Belongs to the class-I aminoacyl-tRNA synthetase family. MetG type 2A subfamily.</text>
</comment>
<comment type="function">
    <text evidence="1 14">Is required not only for elongation of protein synthesis but also for the initiation of all mRNA translation through initiator tRNA(fMet) aminoacylation.</text>
</comment>
<dbReference type="NCBIfam" id="NF008900">
    <property type="entry name" value="PRK12267.1"/>
    <property type="match status" value="1"/>
</dbReference>
<keyword evidence="18" id="KW-1185">Reference proteome</keyword>
<dbReference type="CDD" id="cd00814">
    <property type="entry name" value="MetRS_core"/>
    <property type="match status" value="1"/>
</dbReference>
<feature type="region of interest" description="Disordered" evidence="15">
    <location>
        <begin position="529"/>
        <end position="549"/>
    </location>
</feature>
<keyword evidence="5 14" id="KW-0963">Cytoplasm</keyword>
<keyword evidence="11 14" id="KW-0648">Protein biosynthesis</keyword>
<evidence type="ECO:0000256" key="2">
    <source>
        <dbReference type="ARBA" id="ARBA00004496"/>
    </source>
</evidence>
<keyword evidence="12 14" id="KW-0030">Aminoacyl-tRNA synthetase</keyword>
<evidence type="ECO:0000256" key="8">
    <source>
        <dbReference type="ARBA" id="ARBA00022741"/>
    </source>
</evidence>
<dbReference type="GO" id="GO:0005737">
    <property type="term" value="C:cytoplasm"/>
    <property type="evidence" value="ECO:0007669"/>
    <property type="project" value="UniProtKB-SubCell"/>
</dbReference>
<feature type="binding site" evidence="14">
    <location>
        <position position="143"/>
    </location>
    <ligand>
        <name>Zn(2+)</name>
        <dbReference type="ChEBI" id="CHEBI:29105"/>
    </ligand>
</feature>
<dbReference type="GO" id="GO:0000049">
    <property type="term" value="F:tRNA binding"/>
    <property type="evidence" value="ECO:0007669"/>
    <property type="project" value="UniProtKB-UniRule"/>
</dbReference>
<dbReference type="NCBIfam" id="TIGR00398">
    <property type="entry name" value="metG"/>
    <property type="match status" value="1"/>
</dbReference>
<evidence type="ECO:0000256" key="7">
    <source>
        <dbReference type="ARBA" id="ARBA00022598"/>
    </source>
</evidence>
<gene>
    <name evidence="14" type="primary">metG</name>
    <name evidence="17" type="ORF">CQA66_07030</name>
</gene>
<dbReference type="Gene3D" id="2.170.220.10">
    <property type="match status" value="1"/>
</dbReference>
<dbReference type="InterPro" id="IPR014729">
    <property type="entry name" value="Rossmann-like_a/b/a_fold"/>
</dbReference>
<evidence type="ECO:0000256" key="6">
    <source>
        <dbReference type="ARBA" id="ARBA00022555"/>
    </source>
</evidence>
<evidence type="ECO:0000313" key="17">
    <source>
        <dbReference type="EMBL" id="RDU71043.1"/>
    </source>
</evidence>
<dbReference type="FunFam" id="2.40.50.140:FF:000042">
    <property type="entry name" value="Methionine--tRNA ligase"/>
    <property type="match status" value="1"/>
</dbReference>
<comment type="subcellular location">
    <subcellularLocation>
        <location evidence="2 14">Cytoplasm</location>
    </subcellularLocation>
</comment>
<dbReference type="PRINTS" id="PR01041">
    <property type="entry name" value="TRNASYNTHMET"/>
</dbReference>
<evidence type="ECO:0000256" key="14">
    <source>
        <dbReference type="HAMAP-Rule" id="MF_01228"/>
    </source>
</evidence>
<keyword evidence="14" id="KW-0862">Zinc</keyword>
<dbReference type="HAMAP" id="MF_01228">
    <property type="entry name" value="Met_tRNA_synth_type2"/>
    <property type="match status" value="1"/>
</dbReference>
<dbReference type="InterPro" id="IPR014758">
    <property type="entry name" value="Met-tRNA_synth"/>
</dbReference>
<keyword evidence="6 14" id="KW-0820">tRNA-binding</keyword>
<dbReference type="GO" id="GO:0004825">
    <property type="term" value="F:methionine-tRNA ligase activity"/>
    <property type="evidence" value="ECO:0007669"/>
    <property type="project" value="UniProtKB-UniRule"/>
</dbReference>
<comment type="caution">
    <text evidence="14">Lacks conserved residue(s) required for the propagation of feature annotation.</text>
</comment>
<dbReference type="PROSITE" id="PS50886">
    <property type="entry name" value="TRBD"/>
    <property type="match status" value="1"/>
</dbReference>
<feature type="domain" description="TRNA-binding" evidence="16">
    <location>
        <begin position="562"/>
        <end position="663"/>
    </location>
</feature>
<evidence type="ECO:0000256" key="1">
    <source>
        <dbReference type="ARBA" id="ARBA00003314"/>
    </source>
</evidence>
<evidence type="ECO:0000256" key="10">
    <source>
        <dbReference type="ARBA" id="ARBA00022884"/>
    </source>
</evidence>
<accession>A0A3D8J0Z8</accession>
<dbReference type="Gene3D" id="3.40.50.620">
    <property type="entry name" value="HUPs"/>
    <property type="match status" value="1"/>
</dbReference>
<evidence type="ECO:0000259" key="16">
    <source>
        <dbReference type="PROSITE" id="PS50886"/>
    </source>
</evidence>
<evidence type="ECO:0000256" key="9">
    <source>
        <dbReference type="ARBA" id="ARBA00022840"/>
    </source>
</evidence>
<dbReference type="Pfam" id="PF09334">
    <property type="entry name" value="tRNA-synt_1g"/>
    <property type="match status" value="1"/>
</dbReference>
<comment type="catalytic activity">
    <reaction evidence="13 14">
        <text>tRNA(Met) + L-methionine + ATP = L-methionyl-tRNA(Met) + AMP + diphosphate</text>
        <dbReference type="Rhea" id="RHEA:13481"/>
        <dbReference type="Rhea" id="RHEA-COMP:9667"/>
        <dbReference type="Rhea" id="RHEA-COMP:9698"/>
        <dbReference type="ChEBI" id="CHEBI:30616"/>
        <dbReference type="ChEBI" id="CHEBI:33019"/>
        <dbReference type="ChEBI" id="CHEBI:57844"/>
        <dbReference type="ChEBI" id="CHEBI:78442"/>
        <dbReference type="ChEBI" id="CHEBI:78530"/>
        <dbReference type="ChEBI" id="CHEBI:456215"/>
        <dbReference type="EC" id="6.1.1.10"/>
    </reaction>
</comment>
<dbReference type="NCBIfam" id="TIGR00399">
    <property type="entry name" value="metG_C_term"/>
    <property type="match status" value="1"/>
</dbReference>
<dbReference type="InterPro" id="IPR004495">
    <property type="entry name" value="Met-tRNA-synth_bsu_C"/>
</dbReference>
<dbReference type="GO" id="GO:0005524">
    <property type="term" value="F:ATP binding"/>
    <property type="evidence" value="ECO:0007669"/>
    <property type="project" value="UniProtKB-UniRule"/>
</dbReference>
<dbReference type="EMBL" id="NXLW01000014">
    <property type="protein sequence ID" value="RDU71043.1"/>
    <property type="molecule type" value="Genomic_DNA"/>
</dbReference>
<keyword evidence="7 14" id="KW-0436">Ligase</keyword>
<dbReference type="SUPFAM" id="SSF47323">
    <property type="entry name" value="Anticodon-binding domain of a subclass of class I aminoacyl-tRNA synthetases"/>
    <property type="match status" value="1"/>
</dbReference>
<evidence type="ECO:0000256" key="5">
    <source>
        <dbReference type="ARBA" id="ARBA00022490"/>
    </source>
</evidence>
<dbReference type="CDD" id="cd07957">
    <property type="entry name" value="Anticodon_Ia_Met"/>
    <property type="match status" value="1"/>
</dbReference>
<dbReference type="InterPro" id="IPR009080">
    <property type="entry name" value="tRNAsynth_Ia_anticodon-bd"/>
</dbReference>
<dbReference type="SUPFAM" id="SSF50249">
    <property type="entry name" value="Nucleic acid-binding proteins"/>
    <property type="match status" value="1"/>
</dbReference>
<evidence type="ECO:0000256" key="15">
    <source>
        <dbReference type="SAM" id="MobiDB-lite"/>
    </source>
</evidence>
<dbReference type="InterPro" id="IPR023457">
    <property type="entry name" value="Met-tRNA_synth_2"/>
</dbReference>
<keyword evidence="10 14" id="KW-0694">RNA-binding</keyword>
<dbReference type="EC" id="6.1.1.10" evidence="14"/>
<evidence type="ECO:0000256" key="12">
    <source>
        <dbReference type="ARBA" id="ARBA00023146"/>
    </source>
</evidence>
<evidence type="ECO:0000313" key="18">
    <source>
        <dbReference type="Proteomes" id="UP000256424"/>
    </source>
</evidence>
<feature type="binding site" evidence="14">
    <location>
        <position position="146"/>
    </location>
    <ligand>
        <name>Zn(2+)</name>
        <dbReference type="ChEBI" id="CHEBI:29105"/>
    </ligand>
</feature>